<dbReference type="KEGG" id="lcre:Pla8534_24090"/>
<dbReference type="InterPro" id="IPR002372">
    <property type="entry name" value="PQQ_rpt_dom"/>
</dbReference>
<evidence type="ECO:0000256" key="1">
    <source>
        <dbReference type="SAM" id="MobiDB-lite"/>
    </source>
</evidence>
<evidence type="ECO:0000259" key="2">
    <source>
        <dbReference type="Pfam" id="PF13360"/>
    </source>
</evidence>
<dbReference type="PANTHER" id="PTHR34512">
    <property type="entry name" value="CELL SURFACE PROTEIN"/>
    <property type="match status" value="1"/>
</dbReference>
<dbReference type="SUPFAM" id="SSF50998">
    <property type="entry name" value="Quinoprotein alcohol dehydrogenase-like"/>
    <property type="match status" value="2"/>
</dbReference>
<dbReference type="Gene3D" id="2.130.10.10">
    <property type="entry name" value="YVTN repeat-like/Quinoprotein amine dehydrogenase"/>
    <property type="match status" value="1"/>
</dbReference>
<name>A0A518DS06_9BACT</name>
<dbReference type="Pfam" id="PF13360">
    <property type="entry name" value="PQQ_2"/>
    <property type="match status" value="2"/>
</dbReference>
<keyword evidence="4" id="KW-1185">Reference proteome</keyword>
<evidence type="ECO:0000313" key="4">
    <source>
        <dbReference type="Proteomes" id="UP000317648"/>
    </source>
</evidence>
<reference evidence="3 4" key="1">
    <citation type="submission" date="2019-02" db="EMBL/GenBank/DDBJ databases">
        <title>Deep-cultivation of Planctomycetes and their phenomic and genomic characterization uncovers novel biology.</title>
        <authorList>
            <person name="Wiegand S."/>
            <person name="Jogler M."/>
            <person name="Boedeker C."/>
            <person name="Pinto D."/>
            <person name="Vollmers J."/>
            <person name="Rivas-Marin E."/>
            <person name="Kohn T."/>
            <person name="Peeters S.H."/>
            <person name="Heuer A."/>
            <person name="Rast P."/>
            <person name="Oberbeckmann S."/>
            <person name="Bunk B."/>
            <person name="Jeske O."/>
            <person name="Meyerdierks A."/>
            <person name="Storesund J.E."/>
            <person name="Kallscheuer N."/>
            <person name="Luecker S."/>
            <person name="Lage O.M."/>
            <person name="Pohl T."/>
            <person name="Merkel B.J."/>
            <person name="Hornburger P."/>
            <person name="Mueller R.-W."/>
            <person name="Bruemmer F."/>
            <person name="Labrenz M."/>
            <person name="Spormann A.M."/>
            <person name="Op den Camp H."/>
            <person name="Overmann J."/>
            <person name="Amann R."/>
            <person name="Jetten M.S.M."/>
            <person name="Mascher T."/>
            <person name="Medema M.H."/>
            <person name="Devos D.P."/>
            <person name="Kaster A.-K."/>
            <person name="Ovreas L."/>
            <person name="Rohde M."/>
            <person name="Galperin M.Y."/>
            <person name="Jogler C."/>
        </authorList>
    </citation>
    <scope>NUCLEOTIDE SEQUENCE [LARGE SCALE GENOMIC DNA]</scope>
    <source>
        <strain evidence="3 4">Pla85_3_4</strain>
    </source>
</reference>
<dbReference type="PANTHER" id="PTHR34512:SF30">
    <property type="entry name" value="OUTER MEMBRANE PROTEIN ASSEMBLY FACTOR BAMB"/>
    <property type="match status" value="1"/>
</dbReference>
<dbReference type="RefSeq" id="WP_145053178.1">
    <property type="nucleotide sequence ID" value="NZ_CP036433.1"/>
</dbReference>
<dbReference type="AlphaFoldDB" id="A0A518DS06"/>
<feature type="domain" description="Pyrrolo-quinoline quinone repeat" evidence="2">
    <location>
        <begin position="343"/>
        <end position="445"/>
    </location>
</feature>
<gene>
    <name evidence="3" type="ORF">Pla8534_24090</name>
</gene>
<evidence type="ECO:0000313" key="3">
    <source>
        <dbReference type="EMBL" id="QDU94616.1"/>
    </source>
</evidence>
<proteinExistence type="predicted"/>
<dbReference type="OrthoDB" id="242013at2"/>
<dbReference type="InterPro" id="IPR015943">
    <property type="entry name" value="WD40/YVTN_repeat-like_dom_sf"/>
</dbReference>
<accession>A0A518DS06</accession>
<protein>
    <submittedName>
        <fullName evidence="3">PQQ enzyme repeat protein</fullName>
    </submittedName>
</protein>
<feature type="domain" description="Pyrrolo-quinoline quinone repeat" evidence="2">
    <location>
        <begin position="83"/>
        <end position="293"/>
    </location>
</feature>
<feature type="region of interest" description="Disordered" evidence="1">
    <location>
        <begin position="295"/>
        <end position="319"/>
    </location>
</feature>
<sequence>MLKFQAMAFGLMLVGSIFLEGLTAGEPVRLTIKWRQRVIFHPAHEEQIQQQARRYAEEGTVAIPQFRNVAVGDVIFKRSLKMIDAIDLQSGKLIWTYPWSDSEAAFEPEREREIRERIWFDAAFASLTAHGDRVFCLNATTLRPQGNNPIVIKRGARAAVQSSVDANRTIALEISTQGKLQWRQPDEDKPQPLDDIRYLGSGAVQKDQFLSAGLAENVLHFAALDVANGKYLWHVPLLTLEEDDPTLTMPTSRWPLVNPVVMGKRAICATGFARLVAVDLETHKVDWTLAYREFKDPPPQTQAPDEPWNMRRGSPQRAPFPQPQVEWPLRNWLDNALLPAGDLVIATPIDSSSLLCIDPATGKEIWRRERGEHLFAAVQDDVCLLIGPRRISAVRVADGTPSWEERSVELPEGALVSGRGAFDGDGYLLPDSLGNLHRIAWRTGESQILFQEEYPLGNLMLHQGHLLSQGSDWLSCYSYKSSAKQAD</sequence>
<dbReference type="EMBL" id="CP036433">
    <property type="protein sequence ID" value="QDU94616.1"/>
    <property type="molecule type" value="Genomic_DNA"/>
</dbReference>
<organism evidence="3 4">
    <name type="scientific">Lignipirellula cremea</name>
    <dbReference type="NCBI Taxonomy" id="2528010"/>
    <lineage>
        <taxon>Bacteria</taxon>
        <taxon>Pseudomonadati</taxon>
        <taxon>Planctomycetota</taxon>
        <taxon>Planctomycetia</taxon>
        <taxon>Pirellulales</taxon>
        <taxon>Pirellulaceae</taxon>
        <taxon>Lignipirellula</taxon>
    </lineage>
</organism>
<dbReference type="Proteomes" id="UP000317648">
    <property type="component" value="Chromosome"/>
</dbReference>
<dbReference type="InterPro" id="IPR011047">
    <property type="entry name" value="Quinoprotein_ADH-like_sf"/>
</dbReference>